<dbReference type="SUPFAM" id="SSF51556">
    <property type="entry name" value="Metallo-dependent hydrolases"/>
    <property type="match status" value="1"/>
</dbReference>
<keyword evidence="4" id="KW-1185">Reference proteome</keyword>
<dbReference type="PANTHER" id="PTHR43668:SF5">
    <property type="entry name" value="AMIDOHYDROLASE 3 DOMAIN-CONTAINING PROTEIN"/>
    <property type="match status" value="1"/>
</dbReference>
<dbReference type="SUPFAM" id="SSF51338">
    <property type="entry name" value="Composite domain of metallo-dependent hydrolases"/>
    <property type="match status" value="1"/>
</dbReference>
<feature type="domain" description="Amidohydrolase-related" evidence="2">
    <location>
        <begin position="153"/>
        <end position="492"/>
    </location>
</feature>
<dbReference type="Proteomes" id="UP001212997">
    <property type="component" value="Unassembled WGS sequence"/>
</dbReference>
<proteinExistence type="predicted"/>
<dbReference type="InterPro" id="IPR011059">
    <property type="entry name" value="Metal-dep_hydrolase_composite"/>
</dbReference>
<feature type="transmembrane region" description="Helical" evidence="1">
    <location>
        <begin position="25"/>
        <end position="45"/>
    </location>
</feature>
<evidence type="ECO:0000313" key="3">
    <source>
        <dbReference type="EMBL" id="KAJ3490748.1"/>
    </source>
</evidence>
<keyword evidence="1" id="KW-0472">Membrane</keyword>
<comment type="caution">
    <text evidence="3">The sequence shown here is derived from an EMBL/GenBank/DDBJ whole genome shotgun (WGS) entry which is preliminary data.</text>
</comment>
<gene>
    <name evidence="3" type="ORF">NLI96_g1213</name>
</gene>
<dbReference type="PANTHER" id="PTHR43668">
    <property type="entry name" value="ALLANTOINASE"/>
    <property type="match status" value="1"/>
</dbReference>
<dbReference type="GO" id="GO:0006145">
    <property type="term" value="P:purine nucleobase catabolic process"/>
    <property type="evidence" value="ECO:0007669"/>
    <property type="project" value="TreeGrafter"/>
</dbReference>
<keyword evidence="1" id="KW-0812">Transmembrane</keyword>
<dbReference type="Pfam" id="PF01979">
    <property type="entry name" value="Amidohydro_1"/>
    <property type="match status" value="1"/>
</dbReference>
<evidence type="ECO:0000259" key="2">
    <source>
        <dbReference type="Pfam" id="PF01979"/>
    </source>
</evidence>
<evidence type="ECO:0000313" key="4">
    <source>
        <dbReference type="Proteomes" id="UP001212997"/>
    </source>
</evidence>
<reference evidence="3" key="1">
    <citation type="submission" date="2022-07" db="EMBL/GenBank/DDBJ databases">
        <title>Genome Sequence of Physisporinus lineatus.</title>
        <authorList>
            <person name="Buettner E."/>
        </authorList>
    </citation>
    <scope>NUCLEOTIDE SEQUENCE</scope>
    <source>
        <strain evidence="3">VT162</strain>
    </source>
</reference>
<dbReference type="InterPro" id="IPR032466">
    <property type="entry name" value="Metal_Hydrolase"/>
</dbReference>
<dbReference type="Gene3D" id="3.20.20.140">
    <property type="entry name" value="Metal-dependent hydrolases"/>
    <property type="match status" value="2"/>
</dbReference>
<accession>A0AAD5YIM3</accession>
<evidence type="ECO:0000256" key="1">
    <source>
        <dbReference type="SAM" id="Phobius"/>
    </source>
</evidence>
<dbReference type="Gene3D" id="2.30.40.10">
    <property type="entry name" value="Urease, subunit C, domain 1"/>
    <property type="match status" value="1"/>
</dbReference>
<sequence length="981" mass="106290">MSTKELPLGDLQTPSHRRRRTSRRLLLPLCAIAAALTILSSNFVFSSDRDTAARVHRIPINAQEILRQCSSLKATVGPPPNFLARDRSDRYEPGTNSTLIKNANIWTGARSGTETVVGDVLLENGVIKGIGYVSREQLERKENLTIIEADGAWVTPGLVDLHSHLGLMSAPMMNGAFDVNSPNGPILPWLRSIDAFNTHDEALQLAIAGGVTTVQVLPGSGNAIGGQAFMIKLRKTKERSPTSMILEPPNWLNESIPDPDQPLRWRHLKQACGENLRKYGTRMDAIWSFRQAYNEARKIVSLQDAYCEKAEAGLWGELSGDFPDSYKWEALVDVLRGRVRISNHCYEAVDLDDIVRLSNEFKFHIASVHHASEAWLVPDVLKRMFGGPPAVAIFAMNHRYKRESYRGSQFAPRVLAENGLSVVMKSDHPVINSRYLMYEAQQAFYYGIPGLPQHLALSSVTATPAQAAGLSHRIGALKEGADADVVLWDSHPLHLGSVPRQVWIDGIPQLGEPKTASEVLVGKPKQGQQFKLAPKVPSWDVERKEAVKFEGLPPLGAKKSTSGKVVLSNVREVWIRGERGVKERWSARPGQEGGTVVLINGAIACVGREGWCLTDSGLNTSSYTDGIEIDLRGGSVGPGLMTFGSPIGTEEISGEPSTGGGPLLNAYDKNTPSILKDTVGVVRAVDGLMFATRNALIAHRAGVTYATSSLGSTSLFGGPSTLLAGLSATFRTGAAHSLEHNAVVKRATALHVALARSSPLRASLPPVAVSTQIAAMRRLLLIGEDRTTETGEWFHKAAVGAIPFVVEVHSADIMATLIKLKEDVEEKRGSHMRLVFSGATEAHLIAKQIADAKIGVILSPVRPFPANWDEHRILAGPPIANQTSVMTLLDAGVTVALGVTEAWHAPHTRFEAAWAALDSGGRLDKTKAYELITTNLEKLMDVEGWIGDDGDLVIYDAGSVFSFSSKVIGVASPRKGVVDFF</sequence>
<keyword evidence="1" id="KW-1133">Transmembrane helix</keyword>
<dbReference type="GO" id="GO:0005737">
    <property type="term" value="C:cytoplasm"/>
    <property type="evidence" value="ECO:0007669"/>
    <property type="project" value="TreeGrafter"/>
</dbReference>
<dbReference type="AlphaFoldDB" id="A0AAD5YIM3"/>
<dbReference type="GO" id="GO:0004038">
    <property type="term" value="F:allantoinase activity"/>
    <property type="evidence" value="ECO:0007669"/>
    <property type="project" value="TreeGrafter"/>
</dbReference>
<dbReference type="InterPro" id="IPR006680">
    <property type="entry name" value="Amidohydro-rel"/>
</dbReference>
<dbReference type="InterPro" id="IPR050138">
    <property type="entry name" value="DHOase/Allantoinase_Hydrolase"/>
</dbReference>
<name>A0AAD5YIM3_9APHY</name>
<protein>
    <recommendedName>
        <fullName evidence="2">Amidohydrolase-related domain-containing protein</fullName>
    </recommendedName>
</protein>
<dbReference type="EMBL" id="JANAWD010000023">
    <property type="protein sequence ID" value="KAJ3490748.1"/>
    <property type="molecule type" value="Genomic_DNA"/>
</dbReference>
<organism evidence="3 4">
    <name type="scientific">Meripilus lineatus</name>
    <dbReference type="NCBI Taxonomy" id="2056292"/>
    <lineage>
        <taxon>Eukaryota</taxon>
        <taxon>Fungi</taxon>
        <taxon>Dikarya</taxon>
        <taxon>Basidiomycota</taxon>
        <taxon>Agaricomycotina</taxon>
        <taxon>Agaricomycetes</taxon>
        <taxon>Polyporales</taxon>
        <taxon>Meripilaceae</taxon>
        <taxon>Meripilus</taxon>
    </lineage>
</organism>